<keyword evidence="2 10" id="KW-0479">Metal-binding</keyword>
<keyword evidence="8 10" id="KW-0464">Manganese</keyword>
<gene>
    <name evidence="10" type="primary">cas1</name>
    <name evidence="11" type="ORF">JOC47_000473</name>
</gene>
<keyword evidence="7 10" id="KW-0238">DNA-binding</keyword>
<dbReference type="GO" id="GO:0003677">
    <property type="term" value="F:DNA binding"/>
    <property type="evidence" value="ECO:0007669"/>
    <property type="project" value="UniProtKB-KW"/>
</dbReference>
<evidence type="ECO:0000256" key="9">
    <source>
        <dbReference type="ARBA" id="ARBA00038592"/>
    </source>
</evidence>
<keyword evidence="5 10" id="KW-0460">Magnesium</keyword>
<reference evidence="11" key="1">
    <citation type="submission" date="2021-01" db="EMBL/GenBank/DDBJ databases">
        <title>Genomic Encyclopedia of Type Strains, Phase IV (KMG-IV): sequencing the most valuable type-strain genomes for metagenomic binning, comparative biology and taxonomic classification.</title>
        <authorList>
            <person name="Goeker M."/>
        </authorList>
    </citation>
    <scope>NUCLEOTIDE SEQUENCE</scope>
    <source>
        <strain evidence="11">DSM 23230</strain>
    </source>
</reference>
<keyword evidence="1 10" id="KW-0540">Nuclease</keyword>
<keyword evidence="4 10" id="KW-0378">Hydrolase</keyword>
<evidence type="ECO:0000256" key="3">
    <source>
        <dbReference type="ARBA" id="ARBA00022759"/>
    </source>
</evidence>
<dbReference type="GO" id="GO:0004520">
    <property type="term" value="F:DNA endonuclease activity"/>
    <property type="evidence" value="ECO:0007669"/>
    <property type="project" value="InterPro"/>
</dbReference>
<dbReference type="RefSeq" id="WP_204700374.1">
    <property type="nucleotide sequence ID" value="NZ_JAFBDQ010000002.1"/>
</dbReference>
<dbReference type="Gene3D" id="1.20.120.920">
    <property type="entry name" value="CRISPR-associated endonuclease Cas1, C-terminal domain"/>
    <property type="match status" value="1"/>
</dbReference>
<feature type="binding site" evidence="10">
    <location>
        <position position="158"/>
    </location>
    <ligand>
        <name>Mn(2+)</name>
        <dbReference type="ChEBI" id="CHEBI:29035"/>
    </ligand>
</feature>
<dbReference type="Proteomes" id="UP000774000">
    <property type="component" value="Unassembled WGS sequence"/>
</dbReference>
<comment type="similarity">
    <text evidence="10">Belongs to the CRISPR-associated endonuclease Cas1 family.</text>
</comment>
<protein>
    <recommendedName>
        <fullName evidence="10">CRISPR-associated endonuclease Cas1</fullName>
        <ecNumber evidence="10">3.1.-.-</ecNumber>
    </recommendedName>
</protein>
<organism evidence="11 12">
    <name type="scientific">Halanaerobacter jeridensis</name>
    <dbReference type="NCBI Taxonomy" id="706427"/>
    <lineage>
        <taxon>Bacteria</taxon>
        <taxon>Bacillati</taxon>
        <taxon>Bacillota</taxon>
        <taxon>Clostridia</taxon>
        <taxon>Halanaerobiales</taxon>
        <taxon>Halobacteroidaceae</taxon>
        <taxon>Halanaerobacter</taxon>
    </lineage>
</organism>
<dbReference type="GO" id="GO:0046872">
    <property type="term" value="F:metal ion binding"/>
    <property type="evidence" value="ECO:0007669"/>
    <property type="project" value="UniProtKB-UniRule"/>
</dbReference>
<dbReference type="Pfam" id="PF01867">
    <property type="entry name" value="Cas_Cas1"/>
    <property type="match status" value="1"/>
</dbReference>
<proteinExistence type="inferred from homology"/>
<evidence type="ECO:0000256" key="6">
    <source>
        <dbReference type="ARBA" id="ARBA00023118"/>
    </source>
</evidence>
<evidence type="ECO:0000256" key="5">
    <source>
        <dbReference type="ARBA" id="ARBA00022842"/>
    </source>
</evidence>
<dbReference type="InterPro" id="IPR042206">
    <property type="entry name" value="CRISPR-assoc_Cas1_C"/>
</dbReference>
<evidence type="ECO:0000256" key="4">
    <source>
        <dbReference type="ARBA" id="ARBA00022801"/>
    </source>
</evidence>
<dbReference type="GO" id="GO:0016787">
    <property type="term" value="F:hydrolase activity"/>
    <property type="evidence" value="ECO:0007669"/>
    <property type="project" value="UniProtKB-KW"/>
</dbReference>
<keyword evidence="12" id="KW-1185">Reference proteome</keyword>
<accession>A0A938XQT4</accession>
<feature type="binding site" evidence="10">
    <location>
        <position position="223"/>
    </location>
    <ligand>
        <name>Mn(2+)</name>
        <dbReference type="ChEBI" id="CHEBI:29035"/>
    </ligand>
</feature>
<dbReference type="CDD" id="cd09634">
    <property type="entry name" value="Cas1_I-II-III"/>
    <property type="match status" value="1"/>
</dbReference>
<dbReference type="InterPro" id="IPR042211">
    <property type="entry name" value="CRISPR-assoc_Cas1_N"/>
</dbReference>
<dbReference type="EC" id="3.1.-.-" evidence="10"/>
<evidence type="ECO:0000313" key="12">
    <source>
        <dbReference type="Proteomes" id="UP000774000"/>
    </source>
</evidence>
<dbReference type="AlphaFoldDB" id="A0A938XQT4"/>
<dbReference type="GO" id="GO:0051607">
    <property type="term" value="P:defense response to virus"/>
    <property type="evidence" value="ECO:0007669"/>
    <property type="project" value="UniProtKB-UniRule"/>
</dbReference>
<comment type="function">
    <text evidence="10">CRISPR (clustered regularly interspaced short palindromic repeat), is an adaptive immune system that provides protection against mobile genetic elements (viruses, transposable elements and conjugative plasmids). CRISPR clusters contain spacers, sequences complementary to antecedent mobile elements, and target invading nucleic acids. CRISPR clusters are transcribed and processed into CRISPR RNA (crRNA). Acts as a dsDNA endonuclease. Involved in the integration of spacer DNA into the CRISPR cassette.</text>
</comment>
<dbReference type="NCBIfam" id="TIGR00287">
    <property type="entry name" value="cas1"/>
    <property type="match status" value="1"/>
</dbReference>
<keyword evidence="3 10" id="KW-0255">Endonuclease</keyword>
<dbReference type="InterPro" id="IPR002729">
    <property type="entry name" value="CRISPR-assoc_Cas1"/>
</dbReference>
<name>A0A938XQT4_9FIRM</name>
<dbReference type="InterPro" id="IPR023843">
    <property type="entry name" value="CRISPR-assoc_Cas1_cyanobact"/>
</dbReference>
<feature type="binding site" evidence="10">
    <location>
        <position position="238"/>
    </location>
    <ligand>
        <name>Mn(2+)</name>
        <dbReference type="ChEBI" id="CHEBI:29035"/>
    </ligand>
</feature>
<comment type="subunit">
    <text evidence="9 10">Homodimer, forms a heterotetramer with a Cas2 homodimer.</text>
</comment>
<evidence type="ECO:0000256" key="2">
    <source>
        <dbReference type="ARBA" id="ARBA00022723"/>
    </source>
</evidence>
<keyword evidence="6 10" id="KW-0051">Antiviral defense</keyword>
<comment type="caution">
    <text evidence="11">The sequence shown here is derived from an EMBL/GenBank/DDBJ whole genome shotgun (WGS) entry which is preliminary data.</text>
</comment>
<dbReference type="Gene3D" id="3.100.10.20">
    <property type="entry name" value="CRISPR-associated endonuclease Cas1, N-terminal domain"/>
    <property type="match status" value="1"/>
</dbReference>
<dbReference type="PANTHER" id="PTHR34353">
    <property type="entry name" value="CRISPR-ASSOCIATED ENDONUCLEASE CAS1 1"/>
    <property type="match status" value="1"/>
</dbReference>
<evidence type="ECO:0000256" key="8">
    <source>
        <dbReference type="ARBA" id="ARBA00023211"/>
    </source>
</evidence>
<dbReference type="EMBL" id="JAFBDQ010000002">
    <property type="protein sequence ID" value="MBM7555648.1"/>
    <property type="molecule type" value="Genomic_DNA"/>
</dbReference>
<dbReference type="InterPro" id="IPR050646">
    <property type="entry name" value="Cas1"/>
</dbReference>
<evidence type="ECO:0000256" key="10">
    <source>
        <dbReference type="HAMAP-Rule" id="MF_01470"/>
    </source>
</evidence>
<dbReference type="PANTHER" id="PTHR34353:SF2">
    <property type="entry name" value="CRISPR-ASSOCIATED ENDONUCLEASE CAS1 1"/>
    <property type="match status" value="1"/>
</dbReference>
<dbReference type="HAMAP" id="MF_01470">
    <property type="entry name" value="Cas1"/>
    <property type="match status" value="1"/>
</dbReference>
<evidence type="ECO:0000256" key="1">
    <source>
        <dbReference type="ARBA" id="ARBA00022722"/>
    </source>
</evidence>
<dbReference type="GO" id="GO:0043571">
    <property type="term" value="P:maintenance of CRISPR repeat elements"/>
    <property type="evidence" value="ECO:0007669"/>
    <property type="project" value="UniProtKB-UniRule"/>
</dbReference>
<sequence length="331" mass="38422">MPTIYITQEDTALRKKGERLIVKKGKEKIADIPLIKVDQVVVFGEASISGSLISLLSKAEVPITYLSYYGKYKGRLVPEYSKNSLLRIKQFENSRNEKSKLEFARQIVKGKLSNMRTLLMRDTRGNRSKEAKKACDKLKNIIDKLSEVNDIEKLRGFEGLGSRHYFSQFDSVLNNEFEFSGRNRRPPRDPVNCLLSFGYSLLLNDVLTGLYLVGFDPYIGFFHSNQYGKPSLALDLMEEFRPVIIDSVVKTMINKKIVSQNDFKEVCGTVKMKDNLRNDFLEQYEKRLRTKFTHPIFEYEINWRRCIELQARLISKFINEEISEYPPLVVK</sequence>
<comment type="cofactor">
    <cofactor evidence="10">
        <name>Mg(2+)</name>
        <dbReference type="ChEBI" id="CHEBI:18420"/>
    </cofactor>
    <cofactor evidence="10">
        <name>Mn(2+)</name>
        <dbReference type="ChEBI" id="CHEBI:29035"/>
    </cofactor>
</comment>
<evidence type="ECO:0000313" key="11">
    <source>
        <dbReference type="EMBL" id="MBM7555648.1"/>
    </source>
</evidence>
<dbReference type="NCBIfam" id="TIGR04093">
    <property type="entry name" value="cas1_CYANO"/>
    <property type="match status" value="1"/>
</dbReference>
<evidence type="ECO:0000256" key="7">
    <source>
        <dbReference type="ARBA" id="ARBA00023125"/>
    </source>
</evidence>